<protein>
    <recommendedName>
        <fullName evidence="13">Phenylalanine--tRNA ligase alpha subunit</fullName>
        <ecNumber evidence="13">6.1.1.20</ecNumber>
    </recommendedName>
    <alternativeName>
        <fullName evidence="13">Phenylalanyl-tRNA synthetase alpha subunit</fullName>
        <shortName evidence="13">PheRS</shortName>
    </alternativeName>
</protein>
<evidence type="ECO:0000313" key="15">
    <source>
        <dbReference type="EMBL" id="CUR53070.1"/>
    </source>
</evidence>
<dbReference type="InterPro" id="IPR002319">
    <property type="entry name" value="Phenylalanyl-tRNA_Synthase"/>
</dbReference>
<comment type="subcellular location">
    <subcellularLocation>
        <location evidence="1 13">Cytoplasm</location>
    </subcellularLocation>
</comment>
<evidence type="ECO:0000256" key="9">
    <source>
        <dbReference type="ARBA" id="ARBA00022842"/>
    </source>
</evidence>
<dbReference type="InterPro" id="IPR010978">
    <property type="entry name" value="tRNA-bd_arm"/>
</dbReference>
<dbReference type="Pfam" id="PF01409">
    <property type="entry name" value="tRNA-synt_2d"/>
    <property type="match status" value="1"/>
</dbReference>
<evidence type="ECO:0000256" key="5">
    <source>
        <dbReference type="ARBA" id="ARBA00022598"/>
    </source>
</evidence>
<keyword evidence="11 13" id="KW-0030">Aminoacyl-tRNA synthetase</keyword>
<dbReference type="SUPFAM" id="SSF55681">
    <property type="entry name" value="Class II aaRS and biotin synthetases"/>
    <property type="match status" value="1"/>
</dbReference>
<evidence type="ECO:0000256" key="7">
    <source>
        <dbReference type="ARBA" id="ARBA00022741"/>
    </source>
</evidence>
<dbReference type="InterPro" id="IPR022911">
    <property type="entry name" value="Phe_tRNA_ligase_alpha1_bac"/>
</dbReference>
<evidence type="ECO:0000313" key="16">
    <source>
        <dbReference type="Proteomes" id="UP000243633"/>
    </source>
</evidence>
<organism evidence="15 16">
    <name type="scientific">Buchnera aphidicola subsp. Tuberolachnus salignus</name>
    <dbReference type="NCBI Taxonomy" id="98804"/>
    <lineage>
        <taxon>Bacteria</taxon>
        <taxon>Pseudomonadati</taxon>
        <taxon>Pseudomonadota</taxon>
        <taxon>Gammaproteobacteria</taxon>
        <taxon>Enterobacterales</taxon>
        <taxon>Erwiniaceae</taxon>
        <taxon>Buchnera</taxon>
    </lineage>
</organism>
<comment type="cofactor">
    <cofactor evidence="13">
        <name>Mg(2+)</name>
        <dbReference type="ChEBI" id="CHEBI:18420"/>
    </cofactor>
    <text evidence="13">Binds 2 magnesium ions per tetramer.</text>
</comment>
<evidence type="ECO:0000256" key="2">
    <source>
        <dbReference type="ARBA" id="ARBA00010207"/>
    </source>
</evidence>
<dbReference type="AlphaFoldDB" id="A0A160SWN0"/>
<evidence type="ECO:0000256" key="6">
    <source>
        <dbReference type="ARBA" id="ARBA00022723"/>
    </source>
</evidence>
<evidence type="ECO:0000256" key="3">
    <source>
        <dbReference type="ARBA" id="ARBA00011209"/>
    </source>
</evidence>
<dbReference type="GO" id="GO:0000049">
    <property type="term" value="F:tRNA binding"/>
    <property type="evidence" value="ECO:0007669"/>
    <property type="project" value="InterPro"/>
</dbReference>
<comment type="similarity">
    <text evidence="2 13">Belongs to the class-II aminoacyl-tRNA synthetase family. Phe-tRNA synthetase alpha subunit type 1 subfamily.</text>
</comment>
<evidence type="ECO:0000256" key="13">
    <source>
        <dbReference type="HAMAP-Rule" id="MF_00281"/>
    </source>
</evidence>
<dbReference type="PROSITE" id="PS50862">
    <property type="entry name" value="AA_TRNA_LIGASE_II"/>
    <property type="match status" value="1"/>
</dbReference>
<dbReference type="GO" id="GO:0004826">
    <property type="term" value="F:phenylalanine-tRNA ligase activity"/>
    <property type="evidence" value="ECO:0007669"/>
    <property type="project" value="UniProtKB-UniRule"/>
</dbReference>
<dbReference type="PATRIC" id="fig|98804.3.peg.79"/>
<keyword evidence="16" id="KW-1185">Reference proteome</keyword>
<evidence type="ECO:0000256" key="1">
    <source>
        <dbReference type="ARBA" id="ARBA00004496"/>
    </source>
</evidence>
<dbReference type="PANTHER" id="PTHR11538:SF41">
    <property type="entry name" value="PHENYLALANINE--TRNA LIGASE, MITOCHONDRIAL"/>
    <property type="match status" value="1"/>
</dbReference>
<dbReference type="GO" id="GO:0005524">
    <property type="term" value="F:ATP binding"/>
    <property type="evidence" value="ECO:0007669"/>
    <property type="project" value="UniProtKB-UniRule"/>
</dbReference>
<dbReference type="SUPFAM" id="SSF46589">
    <property type="entry name" value="tRNA-binding arm"/>
    <property type="match status" value="1"/>
</dbReference>
<dbReference type="NCBIfam" id="TIGR00468">
    <property type="entry name" value="pheS"/>
    <property type="match status" value="1"/>
</dbReference>
<dbReference type="OrthoDB" id="9800719at2"/>
<keyword evidence="4 13" id="KW-0963">Cytoplasm</keyword>
<keyword evidence="10 13" id="KW-0648">Protein biosynthesis</keyword>
<dbReference type="EC" id="6.1.1.20" evidence="13"/>
<dbReference type="GO" id="GO:0005737">
    <property type="term" value="C:cytoplasm"/>
    <property type="evidence" value="ECO:0007669"/>
    <property type="project" value="UniProtKB-SubCell"/>
</dbReference>
<comment type="catalytic activity">
    <reaction evidence="12 13">
        <text>tRNA(Phe) + L-phenylalanine + ATP = L-phenylalanyl-tRNA(Phe) + AMP + diphosphate + H(+)</text>
        <dbReference type="Rhea" id="RHEA:19413"/>
        <dbReference type="Rhea" id="RHEA-COMP:9668"/>
        <dbReference type="Rhea" id="RHEA-COMP:9699"/>
        <dbReference type="ChEBI" id="CHEBI:15378"/>
        <dbReference type="ChEBI" id="CHEBI:30616"/>
        <dbReference type="ChEBI" id="CHEBI:33019"/>
        <dbReference type="ChEBI" id="CHEBI:58095"/>
        <dbReference type="ChEBI" id="CHEBI:78442"/>
        <dbReference type="ChEBI" id="CHEBI:78531"/>
        <dbReference type="ChEBI" id="CHEBI:456215"/>
        <dbReference type="EC" id="6.1.1.20"/>
    </reaction>
</comment>
<dbReference type="PANTHER" id="PTHR11538">
    <property type="entry name" value="PHENYLALANYL-TRNA SYNTHETASE"/>
    <property type="match status" value="1"/>
</dbReference>
<evidence type="ECO:0000256" key="4">
    <source>
        <dbReference type="ARBA" id="ARBA00022490"/>
    </source>
</evidence>
<dbReference type="Gene3D" id="3.30.930.10">
    <property type="entry name" value="Bira Bifunctional Protein, Domain 2"/>
    <property type="match status" value="1"/>
</dbReference>
<evidence type="ECO:0000256" key="8">
    <source>
        <dbReference type="ARBA" id="ARBA00022840"/>
    </source>
</evidence>
<dbReference type="InterPro" id="IPR045864">
    <property type="entry name" value="aa-tRNA-synth_II/BPL/LPL"/>
</dbReference>
<dbReference type="Pfam" id="PF02912">
    <property type="entry name" value="Phe_tRNA-synt_N"/>
    <property type="match status" value="1"/>
</dbReference>
<dbReference type="GO" id="GO:0000287">
    <property type="term" value="F:magnesium ion binding"/>
    <property type="evidence" value="ECO:0007669"/>
    <property type="project" value="UniProtKB-UniRule"/>
</dbReference>
<keyword evidence="9 13" id="KW-0460">Magnesium</keyword>
<feature type="domain" description="Aminoacyl-transfer RNA synthetases class-II family profile" evidence="14">
    <location>
        <begin position="119"/>
        <end position="312"/>
    </location>
</feature>
<keyword evidence="5 13" id="KW-0436">Ligase</keyword>
<name>A0A160SWN0_BUCTT</name>
<dbReference type="RefSeq" id="WP_082252435.1">
    <property type="nucleotide sequence ID" value="NZ_CP135003.1"/>
</dbReference>
<evidence type="ECO:0000256" key="12">
    <source>
        <dbReference type="ARBA" id="ARBA00049255"/>
    </source>
</evidence>
<dbReference type="GO" id="GO:0006432">
    <property type="term" value="P:phenylalanyl-tRNA aminoacylation"/>
    <property type="evidence" value="ECO:0007669"/>
    <property type="project" value="UniProtKB-UniRule"/>
</dbReference>
<keyword evidence="8 13" id="KW-0067">ATP-binding</keyword>
<dbReference type="InterPro" id="IPR004188">
    <property type="entry name" value="Phe-tRNA_ligase_II_N"/>
</dbReference>
<gene>
    <name evidence="13 15" type="primary">pheS</name>
    <name evidence="15" type="ORF">BTSPAZIEG_0089</name>
</gene>
<dbReference type="STRING" id="98804.BTSPAZIEG_0089"/>
<dbReference type="EMBL" id="LN890285">
    <property type="protein sequence ID" value="CUR53070.1"/>
    <property type="molecule type" value="Genomic_DNA"/>
</dbReference>
<reference evidence="16" key="1">
    <citation type="submission" date="2015-10" db="EMBL/GenBank/DDBJ databases">
        <authorList>
            <person name="Manzano-Marin A."/>
            <person name="Manzano-Marin A."/>
        </authorList>
    </citation>
    <scope>NUCLEOTIDE SEQUENCE [LARGE SCALE GENOMIC DNA]</scope>
    <source>
        <strain evidence="16">BTs</strain>
    </source>
</reference>
<keyword evidence="6 13" id="KW-0479">Metal-binding</keyword>
<dbReference type="InterPro" id="IPR004529">
    <property type="entry name" value="Phe-tRNA-synth_IIc_asu"/>
</dbReference>
<dbReference type="Proteomes" id="UP000243633">
    <property type="component" value="Chromosome 1"/>
</dbReference>
<evidence type="ECO:0000256" key="10">
    <source>
        <dbReference type="ARBA" id="ARBA00022917"/>
    </source>
</evidence>
<dbReference type="InterPro" id="IPR006195">
    <property type="entry name" value="aa-tRNA-synth_II"/>
</dbReference>
<evidence type="ECO:0000259" key="14">
    <source>
        <dbReference type="PROSITE" id="PS50862"/>
    </source>
</evidence>
<dbReference type="CDD" id="cd00496">
    <property type="entry name" value="PheRS_alpha_core"/>
    <property type="match status" value="1"/>
</dbReference>
<proteinExistence type="inferred from homology"/>
<keyword evidence="7 13" id="KW-0547">Nucleotide-binding</keyword>
<evidence type="ECO:0000256" key="11">
    <source>
        <dbReference type="ARBA" id="ARBA00023146"/>
    </source>
</evidence>
<dbReference type="HAMAP" id="MF_00281">
    <property type="entry name" value="Phe_tRNA_synth_alpha1"/>
    <property type="match status" value="1"/>
</dbReference>
<comment type="caution">
    <text evidence="13">Lacks conserved residue(s) required for the propagation of feature annotation.</text>
</comment>
<accession>A0A160SWN0</accession>
<comment type="subunit">
    <text evidence="3 13">Tetramer of two alpha and two beta subunits.</text>
</comment>
<sequence>MKSEKEIVVFLKNIFKEFLYELKNVQNVFQLDILKSQYLGKKSVLVKYLKNIKNFPLLLRKKRSIFLNTLKKDMLQQIFIKKKHLKNKIFKIHKNIIKYDVSLPGRRINQGGLHPITLMLNKIKKFFYNFGFVSLEGPEVEDEYHNFDALNVPKNHPSKRLSDTFWFDTKRLLRTQTSSMQIRALEKYKIPFRIIIPGKVYRHDLDMTHTPMFHQIEGLIIEPLISFSNLKWLLNSFLKHIFSSQIEIRFRTSFFPFTVPSLETDIKNVSGQWLEILGGGMVHPNVLKKFHVNSKKYSACAFGIGIERIAMIKYHIKDIRNFFENNIDFLKQFKSE</sequence>